<reference evidence="3" key="1">
    <citation type="submission" date="2022-11" db="UniProtKB">
        <authorList>
            <consortium name="WormBaseParasite"/>
        </authorList>
    </citation>
    <scope>IDENTIFICATION</scope>
</reference>
<accession>A0A915LAD1</accession>
<evidence type="ECO:0000313" key="3">
    <source>
        <dbReference type="WBParaSite" id="nRc.2.0.1.t48029-RA"/>
    </source>
</evidence>
<evidence type="ECO:0000313" key="2">
    <source>
        <dbReference type="Proteomes" id="UP000887565"/>
    </source>
</evidence>
<dbReference type="Proteomes" id="UP000887565">
    <property type="component" value="Unplaced"/>
</dbReference>
<sequence>MARVEEELRRSSFFMARRAEIKATVSGNVESHQTFERERPMSPPKVVHPMAQMLDEIRQKSKLAWRSNMADMNFDEYYNDALDLRINALEKKVKLLIKVIESAQDPEKETEEDQGRKITESTYIENRVER</sequence>
<feature type="region of interest" description="Disordered" evidence="1">
    <location>
        <begin position="102"/>
        <end position="130"/>
    </location>
</feature>
<name>A0A915LAD1_ROMCU</name>
<protein>
    <submittedName>
        <fullName evidence="3">Uncharacterized protein</fullName>
    </submittedName>
</protein>
<proteinExistence type="predicted"/>
<evidence type="ECO:0000256" key="1">
    <source>
        <dbReference type="SAM" id="MobiDB-lite"/>
    </source>
</evidence>
<dbReference type="AlphaFoldDB" id="A0A915LAD1"/>
<organism evidence="2 3">
    <name type="scientific">Romanomermis culicivorax</name>
    <name type="common">Nematode worm</name>
    <dbReference type="NCBI Taxonomy" id="13658"/>
    <lineage>
        <taxon>Eukaryota</taxon>
        <taxon>Metazoa</taxon>
        <taxon>Ecdysozoa</taxon>
        <taxon>Nematoda</taxon>
        <taxon>Enoplea</taxon>
        <taxon>Dorylaimia</taxon>
        <taxon>Mermithida</taxon>
        <taxon>Mermithoidea</taxon>
        <taxon>Mermithidae</taxon>
        <taxon>Romanomermis</taxon>
    </lineage>
</organism>
<keyword evidence="2" id="KW-1185">Reference proteome</keyword>
<dbReference type="WBParaSite" id="nRc.2.0.1.t48029-RA">
    <property type="protein sequence ID" value="nRc.2.0.1.t48029-RA"/>
    <property type="gene ID" value="nRc.2.0.1.g48029"/>
</dbReference>